<dbReference type="PANTHER" id="PTHR42085:SF1">
    <property type="entry name" value="F-BOX DOMAIN-CONTAINING PROTEIN"/>
    <property type="match status" value="1"/>
</dbReference>
<evidence type="ECO:0000256" key="1">
    <source>
        <dbReference type="SAM" id="MobiDB-lite"/>
    </source>
</evidence>
<keyword evidence="3" id="KW-1185">Reference proteome</keyword>
<protein>
    <submittedName>
        <fullName evidence="2">Uncharacterized protein</fullName>
    </submittedName>
</protein>
<sequence length="341" mass="37962">MDRPDEQNEGHGKKRKRAATTIPPPLDLTISSGEESATGMVVANRLAAQPGPSPTIQCQVNIPLGYSGPLLVQMFPGSPASGLLVPPTPTVAVGALPHSGPGILTPMPSPAPNPTPVIEKGFMKLPGELRNNIYRLVFVAEDSLTFGAPNNFVRSSQLLRTCKKIHDEGCSILYGENKFVFNRNRQTHSPFWIPEPQEIGYRDVQQFFKMIGPKNMLNLRDIEFWFEDANGYTKQHRLFPESRRYINDAILADCIQTLATQANLRTAKLGFFGKKTLTRGDHAFIGYLKKLKVDNLKNKATVPFVVNCKIQKCLWPELVRDMERPMKLYLDNTTVTANAST</sequence>
<gene>
    <name evidence="2" type="ORF">B0J11DRAFT_509105</name>
</gene>
<dbReference type="PANTHER" id="PTHR42085">
    <property type="entry name" value="F-BOX DOMAIN-CONTAINING PROTEIN"/>
    <property type="match status" value="1"/>
</dbReference>
<dbReference type="InterPro" id="IPR038883">
    <property type="entry name" value="AN11006-like"/>
</dbReference>
<organism evidence="2 3">
    <name type="scientific">Dendryphion nanum</name>
    <dbReference type="NCBI Taxonomy" id="256645"/>
    <lineage>
        <taxon>Eukaryota</taxon>
        <taxon>Fungi</taxon>
        <taxon>Dikarya</taxon>
        <taxon>Ascomycota</taxon>
        <taxon>Pezizomycotina</taxon>
        <taxon>Dothideomycetes</taxon>
        <taxon>Pleosporomycetidae</taxon>
        <taxon>Pleosporales</taxon>
        <taxon>Torulaceae</taxon>
        <taxon>Dendryphion</taxon>
    </lineage>
</organism>
<accession>A0A9P9IEN8</accession>
<feature type="region of interest" description="Disordered" evidence="1">
    <location>
        <begin position="1"/>
        <end position="32"/>
    </location>
</feature>
<feature type="compositionally biased region" description="Basic and acidic residues" evidence="1">
    <location>
        <begin position="1"/>
        <end position="11"/>
    </location>
</feature>
<dbReference type="EMBL" id="JAGMWT010000012">
    <property type="protein sequence ID" value="KAH7119013.1"/>
    <property type="molecule type" value="Genomic_DNA"/>
</dbReference>
<dbReference type="AlphaFoldDB" id="A0A9P9IEN8"/>
<proteinExistence type="predicted"/>
<comment type="caution">
    <text evidence="2">The sequence shown here is derived from an EMBL/GenBank/DDBJ whole genome shotgun (WGS) entry which is preliminary data.</text>
</comment>
<evidence type="ECO:0000313" key="2">
    <source>
        <dbReference type="EMBL" id="KAH7119013.1"/>
    </source>
</evidence>
<dbReference type="OrthoDB" id="5372935at2759"/>
<reference evidence="2" key="1">
    <citation type="journal article" date="2021" name="Nat. Commun.">
        <title>Genetic determinants of endophytism in the Arabidopsis root mycobiome.</title>
        <authorList>
            <person name="Mesny F."/>
            <person name="Miyauchi S."/>
            <person name="Thiergart T."/>
            <person name="Pickel B."/>
            <person name="Atanasova L."/>
            <person name="Karlsson M."/>
            <person name="Huettel B."/>
            <person name="Barry K.W."/>
            <person name="Haridas S."/>
            <person name="Chen C."/>
            <person name="Bauer D."/>
            <person name="Andreopoulos W."/>
            <person name="Pangilinan J."/>
            <person name="LaButti K."/>
            <person name="Riley R."/>
            <person name="Lipzen A."/>
            <person name="Clum A."/>
            <person name="Drula E."/>
            <person name="Henrissat B."/>
            <person name="Kohler A."/>
            <person name="Grigoriev I.V."/>
            <person name="Martin F.M."/>
            <person name="Hacquard S."/>
        </authorList>
    </citation>
    <scope>NUCLEOTIDE SEQUENCE</scope>
    <source>
        <strain evidence="2">MPI-CAGE-CH-0243</strain>
    </source>
</reference>
<dbReference type="Proteomes" id="UP000700596">
    <property type="component" value="Unassembled WGS sequence"/>
</dbReference>
<evidence type="ECO:0000313" key="3">
    <source>
        <dbReference type="Proteomes" id="UP000700596"/>
    </source>
</evidence>
<name>A0A9P9IEN8_9PLEO</name>